<keyword evidence="8" id="KW-0175">Coiled coil</keyword>
<dbReference type="FunFam" id="3.10.50.30:FF:000001">
    <property type="entry name" value="Transcription elongation factor GreA"/>
    <property type="match status" value="1"/>
</dbReference>
<dbReference type="PANTHER" id="PTHR30437:SF4">
    <property type="entry name" value="TRANSCRIPTION ELONGATION FACTOR GREA"/>
    <property type="match status" value="1"/>
</dbReference>
<dbReference type="InterPro" id="IPR018151">
    <property type="entry name" value="TF_GreA/GreB_CS"/>
</dbReference>
<dbReference type="PANTHER" id="PTHR30437">
    <property type="entry name" value="TRANSCRIPTION ELONGATION FACTOR GREA"/>
    <property type="match status" value="1"/>
</dbReference>
<dbReference type="PATRIC" id="fig|1619087.5.peg.39"/>
<evidence type="ECO:0000256" key="1">
    <source>
        <dbReference type="ARBA" id="ARBA00008213"/>
    </source>
</evidence>
<feature type="coiled-coil region" evidence="8">
    <location>
        <begin position="2"/>
        <end position="36"/>
    </location>
</feature>
<evidence type="ECO:0000256" key="4">
    <source>
        <dbReference type="ARBA" id="ARBA00023125"/>
    </source>
</evidence>
<evidence type="ECO:0000256" key="2">
    <source>
        <dbReference type="ARBA" id="ARBA00013729"/>
    </source>
</evidence>
<name>A0A0G0H289_9BACT</name>
<accession>A0A0G0H289</accession>
<keyword evidence="5 8" id="KW-0804">Transcription</keyword>
<keyword evidence="12" id="KW-0648">Protein biosynthesis</keyword>
<dbReference type="GO" id="GO:0003746">
    <property type="term" value="F:translation elongation factor activity"/>
    <property type="evidence" value="ECO:0007669"/>
    <property type="project" value="UniProtKB-KW"/>
</dbReference>
<organism evidence="12 13">
    <name type="scientific">candidate division WS6 bacterium GW2011_GWA2_37_6</name>
    <dbReference type="NCBI Taxonomy" id="1619087"/>
    <lineage>
        <taxon>Bacteria</taxon>
        <taxon>Candidatus Dojkabacteria</taxon>
    </lineage>
</organism>
<dbReference type="FunFam" id="1.10.287.180:FF:000001">
    <property type="entry name" value="Transcription elongation factor GreA"/>
    <property type="match status" value="1"/>
</dbReference>
<dbReference type="NCBIfam" id="TIGR01462">
    <property type="entry name" value="greA"/>
    <property type="match status" value="1"/>
</dbReference>
<evidence type="ECO:0000313" key="13">
    <source>
        <dbReference type="Proteomes" id="UP000034852"/>
    </source>
</evidence>
<dbReference type="PIRSF" id="PIRSF006092">
    <property type="entry name" value="GreA_GreB"/>
    <property type="match status" value="1"/>
</dbReference>
<keyword evidence="4 8" id="KW-0238">DNA-binding</keyword>
<proteinExistence type="inferred from homology"/>
<sequence>MNQDVILTKDGLEELKKELEERKETIREKIAQDIKRASEQGDLSENAAYRASMEEKEFNENRISDLEKLISRAVVEKVNKKDSKAGLGERVMVRRKSDGAKREYVLVGDNEADPSQYKISIDSPIGQSLHGRKVGDSVMVQMPNGEEEFEILEVK</sequence>
<dbReference type="InterPro" id="IPR028624">
    <property type="entry name" value="Tscrpt_elong_fac_GreA/B"/>
</dbReference>
<dbReference type="Gene3D" id="1.10.287.180">
    <property type="entry name" value="Transcription elongation factor, GreA/GreB, N-terminal domain"/>
    <property type="match status" value="1"/>
</dbReference>
<dbReference type="GO" id="GO:0006354">
    <property type="term" value="P:DNA-templated transcription elongation"/>
    <property type="evidence" value="ECO:0007669"/>
    <property type="project" value="TreeGrafter"/>
</dbReference>
<evidence type="ECO:0000313" key="12">
    <source>
        <dbReference type="EMBL" id="KKQ36267.1"/>
    </source>
</evidence>
<dbReference type="NCBIfam" id="NF001263">
    <property type="entry name" value="PRK00226.1-4"/>
    <property type="match status" value="1"/>
</dbReference>
<dbReference type="SUPFAM" id="SSF54534">
    <property type="entry name" value="FKBP-like"/>
    <property type="match status" value="1"/>
</dbReference>
<dbReference type="InterPro" id="IPR023459">
    <property type="entry name" value="Tscrpt_elong_fac_GreA/B_fam"/>
</dbReference>
<feature type="domain" description="Transcription elongation factor GreA/GreB C-terminal" evidence="10">
    <location>
        <begin position="82"/>
        <end position="155"/>
    </location>
</feature>
<dbReference type="Pfam" id="PF03449">
    <property type="entry name" value="GreA_GreB_N"/>
    <property type="match status" value="1"/>
</dbReference>
<keyword evidence="12" id="KW-0251">Elongation factor</keyword>
<dbReference type="Gene3D" id="3.10.50.30">
    <property type="entry name" value="Transcription elongation factor, GreA/GreB, C-terminal domain"/>
    <property type="match status" value="1"/>
</dbReference>
<dbReference type="InterPro" id="IPR022691">
    <property type="entry name" value="Tscrpt_elong_fac_GreA/B_N"/>
</dbReference>
<protein>
    <recommendedName>
        <fullName evidence="2 8">Transcription elongation factor GreA</fullName>
    </recommendedName>
    <alternativeName>
        <fullName evidence="7 8">Transcript cleavage factor GreA</fullName>
    </alternativeName>
</protein>
<comment type="function">
    <text evidence="6 8 9">Necessary for efficient RNA polymerase transcription elongation past template-encoded arresting sites. The arresting sites in DNA have the property of trapping a certain fraction of elongating RNA polymerases that pass through, resulting in locked ternary complexes. Cleavage of the nascent transcript by cleavage factors such as GreA or GreB allows the resumption of elongation from the new 3'terminus. GreA releases sequences of 2 to 3 nucleotides.</text>
</comment>
<evidence type="ECO:0000256" key="8">
    <source>
        <dbReference type="HAMAP-Rule" id="MF_00105"/>
    </source>
</evidence>
<comment type="similarity">
    <text evidence="1 8 9">Belongs to the GreA/GreB family.</text>
</comment>
<dbReference type="Pfam" id="PF01272">
    <property type="entry name" value="GreA_GreB"/>
    <property type="match status" value="1"/>
</dbReference>
<keyword evidence="3 8" id="KW-0805">Transcription regulation</keyword>
<dbReference type="PROSITE" id="PS00829">
    <property type="entry name" value="GREAB_1"/>
    <property type="match status" value="1"/>
</dbReference>
<dbReference type="InterPro" id="IPR006359">
    <property type="entry name" value="Tscrpt_elong_fac_GreA"/>
</dbReference>
<dbReference type="AlphaFoldDB" id="A0A0G0H289"/>
<feature type="domain" description="Transcription elongation factor GreA/GreB N-terminal" evidence="11">
    <location>
        <begin position="5"/>
        <end position="75"/>
    </location>
</feature>
<dbReference type="InterPro" id="IPR036953">
    <property type="entry name" value="GreA/GreB_C_sf"/>
</dbReference>
<evidence type="ECO:0000259" key="10">
    <source>
        <dbReference type="Pfam" id="PF01272"/>
    </source>
</evidence>
<evidence type="ECO:0000256" key="3">
    <source>
        <dbReference type="ARBA" id="ARBA00023015"/>
    </source>
</evidence>
<dbReference type="InterPro" id="IPR001437">
    <property type="entry name" value="Tscrpt_elong_fac_GreA/B_C"/>
</dbReference>
<dbReference type="Proteomes" id="UP000034852">
    <property type="component" value="Unassembled WGS sequence"/>
</dbReference>
<dbReference type="SUPFAM" id="SSF46557">
    <property type="entry name" value="GreA transcript cleavage protein, N-terminal domain"/>
    <property type="match status" value="1"/>
</dbReference>
<evidence type="ECO:0000256" key="6">
    <source>
        <dbReference type="ARBA" id="ARBA00024916"/>
    </source>
</evidence>
<evidence type="ECO:0000256" key="5">
    <source>
        <dbReference type="ARBA" id="ARBA00023163"/>
    </source>
</evidence>
<dbReference type="InterPro" id="IPR036805">
    <property type="entry name" value="Tscrpt_elong_fac_GreA/B_N_sf"/>
</dbReference>
<comment type="caution">
    <text evidence="12">The sequence shown here is derived from an EMBL/GenBank/DDBJ whole genome shotgun (WGS) entry which is preliminary data.</text>
</comment>
<dbReference type="GO" id="GO:0003677">
    <property type="term" value="F:DNA binding"/>
    <property type="evidence" value="ECO:0007669"/>
    <property type="project" value="UniProtKB-UniRule"/>
</dbReference>
<evidence type="ECO:0000259" key="11">
    <source>
        <dbReference type="Pfam" id="PF03449"/>
    </source>
</evidence>
<evidence type="ECO:0000256" key="7">
    <source>
        <dbReference type="ARBA" id="ARBA00030776"/>
    </source>
</evidence>
<evidence type="ECO:0000256" key="9">
    <source>
        <dbReference type="RuleBase" id="RU000556"/>
    </source>
</evidence>
<gene>
    <name evidence="8" type="primary">greA</name>
    <name evidence="12" type="ORF">US52_C0003G0008</name>
</gene>
<dbReference type="EMBL" id="LBTH01000003">
    <property type="protein sequence ID" value="KKQ36267.1"/>
    <property type="molecule type" value="Genomic_DNA"/>
</dbReference>
<dbReference type="GO" id="GO:0032784">
    <property type="term" value="P:regulation of DNA-templated transcription elongation"/>
    <property type="evidence" value="ECO:0007669"/>
    <property type="project" value="UniProtKB-UniRule"/>
</dbReference>
<dbReference type="GO" id="GO:0070063">
    <property type="term" value="F:RNA polymerase binding"/>
    <property type="evidence" value="ECO:0007669"/>
    <property type="project" value="InterPro"/>
</dbReference>
<reference evidence="12 13" key="1">
    <citation type="journal article" date="2015" name="Nature">
        <title>rRNA introns, odd ribosomes, and small enigmatic genomes across a large radiation of phyla.</title>
        <authorList>
            <person name="Brown C.T."/>
            <person name="Hug L.A."/>
            <person name="Thomas B.C."/>
            <person name="Sharon I."/>
            <person name="Castelle C.J."/>
            <person name="Singh A."/>
            <person name="Wilkins M.J."/>
            <person name="Williams K.H."/>
            <person name="Banfield J.F."/>
        </authorList>
    </citation>
    <scope>NUCLEOTIDE SEQUENCE [LARGE SCALE GENOMIC DNA]</scope>
</reference>
<dbReference type="HAMAP" id="MF_00105">
    <property type="entry name" value="GreA_GreB"/>
    <property type="match status" value="1"/>
</dbReference>